<dbReference type="PROSITE" id="PS51257">
    <property type="entry name" value="PROKAR_LIPOPROTEIN"/>
    <property type="match status" value="1"/>
</dbReference>
<name>H2J7Y9_MARPK</name>
<gene>
    <name evidence="1" type="ordered locus">Marpi_1068</name>
</gene>
<proteinExistence type="predicted"/>
<reference evidence="1 2" key="1">
    <citation type="journal article" date="2012" name="J. Bacteriol.">
        <title>Complete Genome Sequence of the Thermophilic, Piezophilic, Heterotrophic Bacterium Marinitoga piezophila KA3.</title>
        <authorList>
            <person name="Lucas S."/>
            <person name="Han J."/>
            <person name="Lapidus A."/>
            <person name="Cheng J.F."/>
            <person name="Goodwin L.A."/>
            <person name="Pitluck S."/>
            <person name="Peters L."/>
            <person name="Mikhailova N."/>
            <person name="Teshima H."/>
            <person name="Detter J.C."/>
            <person name="Han C."/>
            <person name="Tapia R."/>
            <person name="Land M."/>
            <person name="Hauser L."/>
            <person name="Kyrpides N.C."/>
            <person name="Ivanova N."/>
            <person name="Pagani I."/>
            <person name="Vannier P."/>
            <person name="Oger P."/>
            <person name="Bartlett D.H."/>
            <person name="Noll K.M."/>
            <person name="Woyke T."/>
            <person name="Jebbar M."/>
        </authorList>
    </citation>
    <scope>NUCLEOTIDE SEQUENCE [LARGE SCALE GENOMIC DNA]</scope>
    <source>
        <strain evidence="2">DSM 14283 / JCM 11233 / KA3</strain>
    </source>
</reference>
<organism evidence="1 2">
    <name type="scientific">Marinitoga piezophila (strain DSM 14283 / JCM 11233 / KA3)</name>
    <dbReference type="NCBI Taxonomy" id="443254"/>
    <lineage>
        <taxon>Bacteria</taxon>
        <taxon>Thermotogati</taxon>
        <taxon>Thermotogota</taxon>
        <taxon>Thermotogae</taxon>
        <taxon>Petrotogales</taxon>
        <taxon>Petrotogaceae</taxon>
        <taxon>Marinitoga</taxon>
    </lineage>
</organism>
<evidence type="ECO:0000313" key="1">
    <source>
        <dbReference type="EMBL" id="AEX85480.1"/>
    </source>
</evidence>
<dbReference type="HOGENOM" id="CLU_1419959_0_0_0"/>
<evidence type="ECO:0000313" key="2">
    <source>
        <dbReference type="Proteomes" id="UP000007161"/>
    </source>
</evidence>
<keyword evidence="2" id="KW-1185">Reference proteome</keyword>
<dbReference type="EMBL" id="CP003257">
    <property type="protein sequence ID" value="AEX85480.1"/>
    <property type="molecule type" value="Genomic_DNA"/>
</dbReference>
<dbReference type="RefSeq" id="WP_014296552.1">
    <property type="nucleotide sequence ID" value="NC_016751.1"/>
</dbReference>
<sequence>MKKVTLILVLLSIAFLFVGCVDLLQQDNSDVFQSYFDDLKNITENSSITVLEKYFYNVNVTGMTDFDEDAWEWAIEELIYHCPIYDGSTGKVTGKIENLEITNEKESEPPADLKNICPDVEKVLTADLSFDLTAVGETTSKHYDITRSAYYIKDRWYIGVVYYEKEEDKVVIYPDWEAWEYWGMFLGEFDE</sequence>
<reference evidence="2" key="2">
    <citation type="submission" date="2012-01" db="EMBL/GenBank/DDBJ databases">
        <title>Complete sequence of chromosome of Marinitoga piezophila KA3.</title>
        <authorList>
            <person name="Lucas S."/>
            <person name="Han J."/>
            <person name="Lapidus A."/>
            <person name="Cheng J.-F."/>
            <person name="Goodwin L."/>
            <person name="Pitluck S."/>
            <person name="Peters L."/>
            <person name="Mikhailova N."/>
            <person name="Teshima H."/>
            <person name="Detter J.C."/>
            <person name="Han C."/>
            <person name="Tapia R."/>
            <person name="Land M."/>
            <person name="Hauser L."/>
            <person name="Kyrpides N."/>
            <person name="Ivanova N."/>
            <person name="Pagani I."/>
            <person name="Jebbar M."/>
            <person name="Vannier P."/>
            <person name="Oger P."/>
            <person name="Cario A."/>
            <person name="Bartlett D."/>
            <person name="Noll K.M."/>
            <person name="Woyke T."/>
        </authorList>
    </citation>
    <scope>NUCLEOTIDE SEQUENCE [LARGE SCALE GENOMIC DNA]</scope>
    <source>
        <strain evidence="2">DSM 14283 / JCM 11233 / KA3</strain>
    </source>
</reference>
<protein>
    <recommendedName>
        <fullName evidence="3">Lipoprotein</fullName>
    </recommendedName>
</protein>
<dbReference type="KEGG" id="mpz:Marpi_1068"/>
<evidence type="ECO:0008006" key="3">
    <source>
        <dbReference type="Google" id="ProtNLM"/>
    </source>
</evidence>
<accession>H2J7Y9</accession>
<dbReference type="AlphaFoldDB" id="H2J7Y9"/>
<dbReference type="Proteomes" id="UP000007161">
    <property type="component" value="Chromosome"/>
</dbReference>